<dbReference type="Proteomes" id="UP001642464">
    <property type="component" value="Unassembled WGS sequence"/>
</dbReference>
<name>A0ABP0P178_9DINO</name>
<proteinExistence type="predicted"/>
<dbReference type="InterPro" id="IPR003812">
    <property type="entry name" value="Fido"/>
</dbReference>
<gene>
    <name evidence="2" type="ORF">SCF082_LOCUS34798</name>
</gene>
<evidence type="ECO:0000313" key="2">
    <source>
        <dbReference type="EMBL" id="CAK9069556.1"/>
    </source>
</evidence>
<dbReference type="PROSITE" id="PS51459">
    <property type="entry name" value="FIDO"/>
    <property type="match status" value="1"/>
</dbReference>
<organism evidence="2 3">
    <name type="scientific">Durusdinium trenchii</name>
    <dbReference type="NCBI Taxonomy" id="1381693"/>
    <lineage>
        <taxon>Eukaryota</taxon>
        <taxon>Sar</taxon>
        <taxon>Alveolata</taxon>
        <taxon>Dinophyceae</taxon>
        <taxon>Suessiales</taxon>
        <taxon>Symbiodiniaceae</taxon>
        <taxon>Durusdinium</taxon>
    </lineage>
</organism>
<dbReference type="Gene3D" id="1.10.3290.10">
    <property type="entry name" value="Fido-like domain"/>
    <property type="match status" value="1"/>
</dbReference>
<evidence type="ECO:0000259" key="1">
    <source>
        <dbReference type="PROSITE" id="PS51459"/>
    </source>
</evidence>
<dbReference type="SUPFAM" id="SSF140931">
    <property type="entry name" value="Fic-like"/>
    <property type="match status" value="1"/>
</dbReference>
<sequence>AFLDVCFFHPLHDCNGRMTRLVLDFVLSREGLTLESFEPIFLFDHRAAGLPGHRSMLERTSALLCVRPKADPDQALHDWVAAHHEAYQYPK</sequence>
<feature type="non-terminal residue" evidence="2">
    <location>
        <position position="91"/>
    </location>
</feature>
<keyword evidence="3" id="KW-1185">Reference proteome</keyword>
<protein>
    <submittedName>
        <fullName evidence="2">Fic family protein</fullName>
    </submittedName>
</protein>
<evidence type="ECO:0000313" key="3">
    <source>
        <dbReference type="Proteomes" id="UP001642464"/>
    </source>
</evidence>
<dbReference type="EMBL" id="CAXAMM010032335">
    <property type="protein sequence ID" value="CAK9069556.1"/>
    <property type="molecule type" value="Genomic_DNA"/>
</dbReference>
<accession>A0ABP0P178</accession>
<reference evidence="2 3" key="1">
    <citation type="submission" date="2024-02" db="EMBL/GenBank/DDBJ databases">
        <authorList>
            <person name="Chen Y."/>
            <person name="Shah S."/>
            <person name="Dougan E. K."/>
            <person name="Thang M."/>
            <person name="Chan C."/>
        </authorList>
    </citation>
    <scope>NUCLEOTIDE SEQUENCE [LARGE SCALE GENOMIC DNA]</scope>
</reference>
<comment type="caution">
    <text evidence="2">The sequence shown here is derived from an EMBL/GenBank/DDBJ whole genome shotgun (WGS) entry which is preliminary data.</text>
</comment>
<feature type="domain" description="Fido" evidence="1">
    <location>
        <begin position="1"/>
        <end position="82"/>
    </location>
</feature>
<dbReference type="InterPro" id="IPR036597">
    <property type="entry name" value="Fido-like_dom_sf"/>
</dbReference>
<feature type="non-terminal residue" evidence="2">
    <location>
        <position position="1"/>
    </location>
</feature>